<name>A0A1S2LJ43_9BACI</name>
<dbReference type="InterPro" id="IPR036188">
    <property type="entry name" value="FAD/NAD-bd_sf"/>
</dbReference>
<keyword evidence="5" id="KW-1185">Reference proteome</keyword>
<dbReference type="AlphaFoldDB" id="A0A1S2LJ43"/>
<accession>A0A1S2LJ43</accession>
<feature type="domain" description="FAD-dependent oxidoreductase 2 FAD-binding" evidence="3">
    <location>
        <begin position="3"/>
        <end position="329"/>
    </location>
</feature>
<keyword evidence="1" id="KW-0285">Flavoprotein</keyword>
<sequence>MYDVVVVGQGLTGLLSAIYAKQQNKKVALVAKGTGKNQQSTGLMGLLPGSTKGLAEWLKYFDFINQDKIMIKHGINHFKSLMDQGSYPYLGEIENPVPIVTASGHVKYTALYPKSVTPIIEGGRVVVVGFHEMIDFQPQFMKGNLLTARPKLTVETMKVKLGASSQRTMTQLDAARLLDQKEVRERVISQIKEKLNECKLSKVDMFIFPSALGIHDWQDTLEHFRTELQASITEAPGLPPNASAIRLNEVLQRKAIKLGVRFYLDSEVIGCKLRAEKLTQISVRSNHRISQIKGSHFVLATGGVLGGGLEVTTTNIKETALQLPVDHNGAFIKKPINVYPVGAALGKNVYSHGITGGIYSIVSSYSANLQIIKIEQNGGLQHA</sequence>
<evidence type="ECO:0000259" key="3">
    <source>
        <dbReference type="Pfam" id="PF00890"/>
    </source>
</evidence>
<comment type="caution">
    <text evidence="4">The sequence shown here is derived from an EMBL/GenBank/DDBJ whole genome shotgun (WGS) entry which is preliminary data.</text>
</comment>
<dbReference type="EMBL" id="MLQR01000032">
    <property type="protein sequence ID" value="OIJ12250.1"/>
    <property type="molecule type" value="Genomic_DNA"/>
</dbReference>
<dbReference type="Pfam" id="PF00890">
    <property type="entry name" value="FAD_binding_2"/>
    <property type="match status" value="1"/>
</dbReference>
<evidence type="ECO:0000256" key="2">
    <source>
        <dbReference type="ARBA" id="ARBA00023002"/>
    </source>
</evidence>
<dbReference type="InterPro" id="IPR003953">
    <property type="entry name" value="FAD-dep_OxRdtase_2_FAD-bd"/>
</dbReference>
<evidence type="ECO:0000313" key="4">
    <source>
        <dbReference type="EMBL" id="OIJ12250.1"/>
    </source>
</evidence>
<reference evidence="4 5" key="1">
    <citation type="submission" date="2016-10" db="EMBL/GenBank/DDBJ databases">
        <title>Draft genome sequences of four alkaliphilic bacteria belonging to the Anaerobacillus genus.</title>
        <authorList>
            <person name="Bassil N.M."/>
            <person name="Lloyd J.R."/>
        </authorList>
    </citation>
    <scope>NUCLEOTIDE SEQUENCE [LARGE SCALE GENOMIC DNA]</scope>
    <source>
        <strain evidence="4 5">DSM 18345</strain>
    </source>
</reference>
<dbReference type="Gene3D" id="3.50.50.60">
    <property type="entry name" value="FAD/NAD(P)-binding domain"/>
    <property type="match status" value="1"/>
</dbReference>
<dbReference type="GO" id="GO:0016491">
    <property type="term" value="F:oxidoreductase activity"/>
    <property type="evidence" value="ECO:0007669"/>
    <property type="project" value="UniProtKB-KW"/>
</dbReference>
<organism evidence="4 5">
    <name type="scientific">Anaerobacillus alkalilacustris</name>
    <dbReference type="NCBI Taxonomy" id="393763"/>
    <lineage>
        <taxon>Bacteria</taxon>
        <taxon>Bacillati</taxon>
        <taxon>Bacillota</taxon>
        <taxon>Bacilli</taxon>
        <taxon>Bacillales</taxon>
        <taxon>Bacillaceae</taxon>
        <taxon>Anaerobacillus</taxon>
    </lineage>
</organism>
<dbReference type="Proteomes" id="UP000179524">
    <property type="component" value="Unassembled WGS sequence"/>
</dbReference>
<dbReference type="SUPFAM" id="SSF51905">
    <property type="entry name" value="FAD/NAD(P)-binding domain"/>
    <property type="match status" value="1"/>
</dbReference>
<gene>
    <name evidence="4" type="ORF">BKP37_14315</name>
</gene>
<evidence type="ECO:0000313" key="5">
    <source>
        <dbReference type="Proteomes" id="UP000179524"/>
    </source>
</evidence>
<dbReference type="RefSeq" id="WP_071310296.1">
    <property type="nucleotide sequence ID" value="NZ_MLQR01000032.1"/>
</dbReference>
<evidence type="ECO:0000256" key="1">
    <source>
        <dbReference type="ARBA" id="ARBA00022630"/>
    </source>
</evidence>
<proteinExistence type="predicted"/>
<keyword evidence="2" id="KW-0560">Oxidoreductase</keyword>
<protein>
    <recommendedName>
        <fullName evidence="3">FAD-dependent oxidoreductase 2 FAD-binding domain-containing protein</fullName>
    </recommendedName>
</protein>